<proteinExistence type="inferred from homology"/>
<dbReference type="RefSeq" id="WP_382398158.1">
    <property type="nucleotide sequence ID" value="NZ_JBHSWH010000001.1"/>
</dbReference>
<gene>
    <name evidence="3" type="ORF">ACFQDH_02530</name>
</gene>
<dbReference type="Gene3D" id="3.20.20.140">
    <property type="entry name" value="Metal-dependent hydrolases"/>
    <property type="match status" value="1"/>
</dbReference>
<reference evidence="4" key="1">
    <citation type="journal article" date="2019" name="Int. J. Syst. Evol. Microbiol.">
        <title>The Global Catalogue of Microorganisms (GCM) 10K type strain sequencing project: providing services to taxonomists for standard genome sequencing and annotation.</title>
        <authorList>
            <consortium name="The Broad Institute Genomics Platform"/>
            <consortium name="The Broad Institute Genome Sequencing Center for Infectious Disease"/>
            <person name="Wu L."/>
            <person name="Ma J."/>
        </authorList>
    </citation>
    <scope>NUCLEOTIDE SEQUENCE [LARGE SCALE GENOMIC DNA]</scope>
    <source>
        <strain evidence="4">CCUG 58127</strain>
    </source>
</reference>
<evidence type="ECO:0000259" key="2">
    <source>
        <dbReference type="Pfam" id="PF04909"/>
    </source>
</evidence>
<dbReference type="EMBL" id="JBHSWH010000001">
    <property type="protein sequence ID" value="MFC6704175.1"/>
    <property type="molecule type" value="Genomic_DNA"/>
</dbReference>
<dbReference type="SUPFAM" id="SSF51556">
    <property type="entry name" value="Metallo-dependent hydrolases"/>
    <property type="match status" value="1"/>
</dbReference>
<comment type="caution">
    <text evidence="3">The sequence shown here is derived from an EMBL/GenBank/DDBJ whole genome shotgun (WGS) entry which is preliminary data.</text>
</comment>
<organism evidence="3 4">
    <name type="scientific">Flexivirga alba</name>
    <dbReference type="NCBI Taxonomy" id="702742"/>
    <lineage>
        <taxon>Bacteria</taxon>
        <taxon>Bacillati</taxon>
        <taxon>Actinomycetota</taxon>
        <taxon>Actinomycetes</taxon>
        <taxon>Micrococcales</taxon>
        <taxon>Dermacoccaceae</taxon>
        <taxon>Flexivirga</taxon>
    </lineage>
</organism>
<sequence>MTRIDAHHHVWDLGVRDQPWTEALPPLRRSFLYAELAPSLTRHAIDGTVVVQTVCVPEETPELLALAHETPTIAGVVGWVDLEAPDVTDRLAALRSGPGGQRLVGIRHQVQEEPDPEWLARPAVLAGLAAVAAADFAYDLVVRSDQLPMVFDAVRAIPELRFVLDHGGKPPIASGALEPWRTNLRAISSCPNVSVKLSGLGTEADPPSLDPRTLQPYVETLLEAFGPGRTMFGSDWPVCLLAGSYDETIETATQFTDQLSPAEAADVFGETAKRVYRLEVA</sequence>
<name>A0ABW2ABN1_9MICO</name>
<dbReference type="Proteomes" id="UP001596298">
    <property type="component" value="Unassembled WGS sequence"/>
</dbReference>
<evidence type="ECO:0000313" key="4">
    <source>
        <dbReference type="Proteomes" id="UP001596298"/>
    </source>
</evidence>
<protein>
    <submittedName>
        <fullName evidence="3">Amidohydrolase family protein</fullName>
    </submittedName>
</protein>
<comment type="similarity">
    <text evidence="1">Belongs to the metallo-dependent hydrolases superfamily.</text>
</comment>
<keyword evidence="4" id="KW-1185">Reference proteome</keyword>
<dbReference type="PANTHER" id="PTHR43569">
    <property type="entry name" value="AMIDOHYDROLASE"/>
    <property type="match status" value="1"/>
</dbReference>
<accession>A0ABW2ABN1</accession>
<dbReference type="InterPro" id="IPR032466">
    <property type="entry name" value="Metal_Hydrolase"/>
</dbReference>
<dbReference type="InterPro" id="IPR006680">
    <property type="entry name" value="Amidohydro-rel"/>
</dbReference>
<dbReference type="PANTHER" id="PTHR43569:SF2">
    <property type="entry name" value="AMIDOHYDROLASE-RELATED DOMAIN-CONTAINING PROTEIN"/>
    <property type="match status" value="1"/>
</dbReference>
<evidence type="ECO:0000256" key="1">
    <source>
        <dbReference type="ARBA" id="ARBA00038310"/>
    </source>
</evidence>
<dbReference type="InterPro" id="IPR052350">
    <property type="entry name" value="Metallo-dep_Lactonases"/>
</dbReference>
<feature type="domain" description="Amidohydrolase-related" evidence="2">
    <location>
        <begin position="4"/>
        <end position="278"/>
    </location>
</feature>
<evidence type="ECO:0000313" key="3">
    <source>
        <dbReference type="EMBL" id="MFC6704175.1"/>
    </source>
</evidence>
<dbReference type="Pfam" id="PF04909">
    <property type="entry name" value="Amidohydro_2"/>
    <property type="match status" value="1"/>
</dbReference>